<dbReference type="SUPFAM" id="SSF53474">
    <property type="entry name" value="alpha/beta-Hydrolases"/>
    <property type="match status" value="1"/>
</dbReference>
<keyword evidence="8" id="KW-1185">Reference proteome</keyword>
<dbReference type="VEuPathDB" id="VectorBase:RSAN_049837"/>
<reference evidence="7" key="2">
    <citation type="submission" date="2021-09" db="EMBL/GenBank/DDBJ databases">
        <authorList>
            <person name="Jia N."/>
            <person name="Wang J."/>
            <person name="Shi W."/>
            <person name="Du L."/>
            <person name="Sun Y."/>
            <person name="Zhan W."/>
            <person name="Jiang J."/>
            <person name="Wang Q."/>
            <person name="Zhang B."/>
            <person name="Ji P."/>
            <person name="Sakyi L.B."/>
            <person name="Cui X."/>
            <person name="Yuan T."/>
            <person name="Jiang B."/>
            <person name="Yang W."/>
            <person name="Lam T.T.-Y."/>
            <person name="Chang Q."/>
            <person name="Ding S."/>
            <person name="Wang X."/>
            <person name="Zhu J."/>
            <person name="Ruan X."/>
            <person name="Zhao L."/>
            <person name="Wei J."/>
            <person name="Que T."/>
            <person name="Du C."/>
            <person name="Cheng J."/>
            <person name="Dai P."/>
            <person name="Han X."/>
            <person name="Huang E."/>
            <person name="Gao Y."/>
            <person name="Liu J."/>
            <person name="Shao H."/>
            <person name="Ye R."/>
            <person name="Li L."/>
            <person name="Wei W."/>
            <person name="Wang X."/>
            <person name="Wang C."/>
            <person name="Huo Q."/>
            <person name="Li W."/>
            <person name="Guo W."/>
            <person name="Chen H."/>
            <person name="Chen S."/>
            <person name="Zhou L."/>
            <person name="Zhou L."/>
            <person name="Ni X."/>
            <person name="Tian J."/>
            <person name="Zhou Y."/>
            <person name="Sheng Y."/>
            <person name="Liu T."/>
            <person name="Pan Y."/>
            <person name="Xia L."/>
            <person name="Li J."/>
            <person name="Zhao F."/>
            <person name="Cao W."/>
        </authorList>
    </citation>
    <scope>NUCLEOTIDE SEQUENCE</scope>
    <source>
        <strain evidence="7">Rsan-2018</strain>
        <tissue evidence="7">Larvae</tissue>
    </source>
</reference>
<evidence type="ECO:0000256" key="5">
    <source>
        <dbReference type="ARBA" id="ARBA00022801"/>
    </source>
</evidence>
<evidence type="ECO:0000256" key="4">
    <source>
        <dbReference type="ARBA" id="ARBA00022729"/>
    </source>
</evidence>
<dbReference type="Pfam" id="PF00450">
    <property type="entry name" value="Peptidase_S10"/>
    <property type="match status" value="1"/>
</dbReference>
<proteinExistence type="inferred from homology"/>
<dbReference type="Gene3D" id="3.40.50.1820">
    <property type="entry name" value="alpha/beta hydrolase"/>
    <property type="match status" value="1"/>
</dbReference>
<comment type="similarity">
    <text evidence="1">Belongs to the peptidase S10 family.</text>
</comment>
<dbReference type="InterPro" id="IPR001563">
    <property type="entry name" value="Peptidase_S10"/>
</dbReference>
<dbReference type="AlphaFoldDB" id="A0A9D4T7Q5"/>
<evidence type="ECO:0000256" key="3">
    <source>
        <dbReference type="ARBA" id="ARBA00022670"/>
    </source>
</evidence>
<evidence type="ECO:0000313" key="7">
    <source>
        <dbReference type="EMBL" id="KAH7976558.1"/>
    </source>
</evidence>
<accession>A0A9D4T7Q5</accession>
<gene>
    <name evidence="7" type="ORF">HPB52_016170</name>
</gene>
<dbReference type="GO" id="GO:0006508">
    <property type="term" value="P:proteolysis"/>
    <property type="evidence" value="ECO:0007669"/>
    <property type="project" value="UniProtKB-KW"/>
</dbReference>
<name>A0A9D4T7Q5_RHISA</name>
<reference evidence="7" key="1">
    <citation type="journal article" date="2020" name="Cell">
        <title>Large-Scale Comparative Analyses of Tick Genomes Elucidate Their Genetic Diversity and Vector Capacities.</title>
        <authorList>
            <consortium name="Tick Genome and Microbiome Consortium (TIGMIC)"/>
            <person name="Jia N."/>
            <person name="Wang J."/>
            <person name="Shi W."/>
            <person name="Du L."/>
            <person name="Sun Y."/>
            <person name="Zhan W."/>
            <person name="Jiang J.F."/>
            <person name="Wang Q."/>
            <person name="Zhang B."/>
            <person name="Ji P."/>
            <person name="Bell-Sakyi L."/>
            <person name="Cui X.M."/>
            <person name="Yuan T.T."/>
            <person name="Jiang B.G."/>
            <person name="Yang W.F."/>
            <person name="Lam T.T."/>
            <person name="Chang Q.C."/>
            <person name="Ding S.J."/>
            <person name="Wang X.J."/>
            <person name="Zhu J.G."/>
            <person name="Ruan X.D."/>
            <person name="Zhao L."/>
            <person name="Wei J.T."/>
            <person name="Ye R.Z."/>
            <person name="Que T.C."/>
            <person name="Du C.H."/>
            <person name="Zhou Y.H."/>
            <person name="Cheng J.X."/>
            <person name="Dai P.F."/>
            <person name="Guo W.B."/>
            <person name="Han X.H."/>
            <person name="Huang E.J."/>
            <person name="Li L.F."/>
            <person name="Wei W."/>
            <person name="Gao Y.C."/>
            <person name="Liu J.Z."/>
            <person name="Shao H.Z."/>
            <person name="Wang X."/>
            <person name="Wang C.C."/>
            <person name="Yang T.C."/>
            <person name="Huo Q.B."/>
            <person name="Li W."/>
            <person name="Chen H.Y."/>
            <person name="Chen S.E."/>
            <person name="Zhou L.G."/>
            <person name="Ni X.B."/>
            <person name="Tian J.H."/>
            <person name="Sheng Y."/>
            <person name="Liu T."/>
            <person name="Pan Y.S."/>
            <person name="Xia L.Y."/>
            <person name="Li J."/>
            <person name="Zhao F."/>
            <person name="Cao W.C."/>
        </authorList>
    </citation>
    <scope>NUCLEOTIDE SEQUENCE</scope>
    <source>
        <strain evidence="7">Rsan-2018</strain>
    </source>
</reference>
<protein>
    <submittedName>
        <fullName evidence="7">Uncharacterized protein</fullName>
    </submittedName>
</protein>
<keyword evidence="6" id="KW-0325">Glycoprotein</keyword>
<dbReference type="Proteomes" id="UP000821837">
    <property type="component" value="Chromosome 10"/>
</dbReference>
<dbReference type="PANTHER" id="PTHR11802">
    <property type="entry name" value="SERINE PROTEASE FAMILY S10 SERINE CARBOXYPEPTIDASE"/>
    <property type="match status" value="1"/>
</dbReference>
<evidence type="ECO:0000256" key="6">
    <source>
        <dbReference type="ARBA" id="ARBA00023180"/>
    </source>
</evidence>
<dbReference type="PANTHER" id="PTHR11802:SF472">
    <property type="entry name" value="SERINE CARBOXYPEPTIDASE CPVL-RELATED"/>
    <property type="match status" value="1"/>
</dbReference>
<evidence type="ECO:0000313" key="8">
    <source>
        <dbReference type="Proteomes" id="UP000821837"/>
    </source>
</evidence>
<sequence length="85" mass="9634">MSTIYLDLPVGAGFSFTENEDAYPKTLEDISSSVMEFLRQFMLLFPEYVCRDFYVAGESYGVGKGQRKQHKNLARCGTFLQFGAD</sequence>
<dbReference type="GO" id="GO:0004185">
    <property type="term" value="F:serine-type carboxypeptidase activity"/>
    <property type="evidence" value="ECO:0007669"/>
    <property type="project" value="InterPro"/>
</dbReference>
<dbReference type="PRINTS" id="PR00724">
    <property type="entry name" value="CRBOXYPTASEC"/>
</dbReference>
<dbReference type="EMBL" id="JABSTV010001246">
    <property type="protein sequence ID" value="KAH7976558.1"/>
    <property type="molecule type" value="Genomic_DNA"/>
</dbReference>
<organism evidence="7 8">
    <name type="scientific">Rhipicephalus sanguineus</name>
    <name type="common">Brown dog tick</name>
    <name type="synonym">Ixodes sanguineus</name>
    <dbReference type="NCBI Taxonomy" id="34632"/>
    <lineage>
        <taxon>Eukaryota</taxon>
        <taxon>Metazoa</taxon>
        <taxon>Ecdysozoa</taxon>
        <taxon>Arthropoda</taxon>
        <taxon>Chelicerata</taxon>
        <taxon>Arachnida</taxon>
        <taxon>Acari</taxon>
        <taxon>Parasitiformes</taxon>
        <taxon>Ixodida</taxon>
        <taxon>Ixodoidea</taxon>
        <taxon>Ixodidae</taxon>
        <taxon>Rhipicephalinae</taxon>
        <taxon>Rhipicephalus</taxon>
        <taxon>Rhipicephalus</taxon>
    </lineage>
</organism>
<keyword evidence="3" id="KW-0645">Protease</keyword>
<keyword evidence="2" id="KW-0121">Carboxypeptidase</keyword>
<comment type="caution">
    <text evidence="7">The sequence shown here is derived from an EMBL/GenBank/DDBJ whole genome shotgun (WGS) entry which is preliminary data.</text>
</comment>
<keyword evidence="5" id="KW-0378">Hydrolase</keyword>
<dbReference type="InterPro" id="IPR029058">
    <property type="entry name" value="AB_hydrolase_fold"/>
</dbReference>
<evidence type="ECO:0000256" key="2">
    <source>
        <dbReference type="ARBA" id="ARBA00022645"/>
    </source>
</evidence>
<evidence type="ECO:0000256" key="1">
    <source>
        <dbReference type="ARBA" id="ARBA00009431"/>
    </source>
</evidence>
<keyword evidence="4" id="KW-0732">Signal</keyword>